<dbReference type="SUPFAM" id="SSF51445">
    <property type="entry name" value="(Trans)glycosidases"/>
    <property type="match status" value="1"/>
</dbReference>
<organism evidence="2 3">
    <name type="scientific">Nonomuraea fuscirosea</name>
    <dbReference type="NCBI Taxonomy" id="1291556"/>
    <lineage>
        <taxon>Bacteria</taxon>
        <taxon>Bacillati</taxon>
        <taxon>Actinomycetota</taxon>
        <taxon>Actinomycetes</taxon>
        <taxon>Streptosporangiales</taxon>
        <taxon>Streptosporangiaceae</taxon>
        <taxon>Nonomuraea</taxon>
    </lineage>
</organism>
<keyword evidence="1" id="KW-0732">Signal</keyword>
<dbReference type="Proteomes" id="UP000238312">
    <property type="component" value="Unassembled WGS sequence"/>
</dbReference>
<gene>
    <name evidence="2" type="ORF">B0I32_12281</name>
</gene>
<dbReference type="EMBL" id="PVNG01000022">
    <property type="protein sequence ID" value="PRX58620.1"/>
    <property type="molecule type" value="Genomic_DNA"/>
</dbReference>
<evidence type="ECO:0000256" key="1">
    <source>
        <dbReference type="SAM" id="SignalP"/>
    </source>
</evidence>
<sequence length="479" mass="51068">MRKIDCVYSGRRCLVSRVACWLLAVITVAGAVRPAAAEVVPAPRDQIGVYHWGPTAAAWPGTPDKLTWGADAVAALGSRTIRVALSTRDDYKVNNSKSALSAIAGQPAYAKLFTDSRFSTYLLTVYSADDLTGNWSDGYSKAEQDAGRAEMAQLGTYLLKTYQNKKFIILNWEGDNALSAFPSSDATAWDGYVKWATARVHGVRDARAAVPAATSRISSGLEFNAIKRLDSGAACDTTTNKCVISYVAPRVDADYYSYSSWQSLDSDGSRLTRDLTVAYDLVSATRPAVTHANFLVGEFGAARDINGECKAAAQVRATVAALEAWGASYGIFWQAFDNDPASGIYDGFGAYRRDRSLSLSGQTLENLYATGTPTVPAATCAAINAGGVVNGKTFKPVIHPGDVISIFGSGFSASGNIVWIKQGAKSYQIKAGSPWWHESAGQINATLPAGVVTGRNVNVYVTRSDARVSNGQLIDITPS</sequence>
<evidence type="ECO:0000313" key="2">
    <source>
        <dbReference type="EMBL" id="PRX58620.1"/>
    </source>
</evidence>
<proteinExistence type="predicted"/>
<comment type="caution">
    <text evidence="2">The sequence shown here is derived from an EMBL/GenBank/DDBJ whole genome shotgun (WGS) entry which is preliminary data.</text>
</comment>
<dbReference type="AlphaFoldDB" id="A0A2T0MLL7"/>
<protein>
    <submittedName>
        <fullName evidence="2">Uncharacterized protein (TIGR03437 family)</fullName>
    </submittedName>
</protein>
<dbReference type="Gene3D" id="2.60.40.10">
    <property type="entry name" value="Immunoglobulins"/>
    <property type="match status" value="1"/>
</dbReference>
<dbReference type="InterPro" id="IPR013783">
    <property type="entry name" value="Ig-like_fold"/>
</dbReference>
<evidence type="ECO:0000313" key="3">
    <source>
        <dbReference type="Proteomes" id="UP000238312"/>
    </source>
</evidence>
<feature type="signal peptide" evidence="1">
    <location>
        <begin position="1"/>
        <end position="37"/>
    </location>
</feature>
<feature type="chain" id="PRO_5039114374" evidence="1">
    <location>
        <begin position="38"/>
        <end position="479"/>
    </location>
</feature>
<dbReference type="InterPro" id="IPR017853">
    <property type="entry name" value="GH"/>
</dbReference>
<name>A0A2T0MLL7_9ACTN</name>
<reference evidence="2 3" key="1">
    <citation type="submission" date="2018-03" db="EMBL/GenBank/DDBJ databases">
        <title>Genomic Encyclopedia of Type Strains, Phase III (KMG-III): the genomes of soil and plant-associated and newly described type strains.</title>
        <authorList>
            <person name="Whitman W."/>
        </authorList>
    </citation>
    <scope>NUCLEOTIDE SEQUENCE [LARGE SCALE GENOMIC DNA]</scope>
    <source>
        <strain evidence="2 3">CGMCC 4.7104</strain>
    </source>
</reference>
<keyword evidence="3" id="KW-1185">Reference proteome</keyword>
<dbReference type="GO" id="GO:0005975">
    <property type="term" value="P:carbohydrate metabolic process"/>
    <property type="evidence" value="ECO:0007669"/>
    <property type="project" value="UniProtKB-ARBA"/>
</dbReference>
<accession>A0A2T0MLL7</accession>